<dbReference type="Proteomes" id="UP001060919">
    <property type="component" value="Chromosome"/>
</dbReference>
<evidence type="ECO:0000256" key="1">
    <source>
        <dbReference type="ARBA" id="ARBA00023015"/>
    </source>
</evidence>
<keyword evidence="1" id="KW-0805">Transcription regulation</keyword>
<dbReference type="InterPro" id="IPR011256">
    <property type="entry name" value="Reg_factor_effector_dom_sf"/>
</dbReference>
<name>A0A916DWV7_9BACT</name>
<dbReference type="SUPFAM" id="SSF55136">
    <property type="entry name" value="Probable bacterial effector-binding domain"/>
    <property type="match status" value="1"/>
</dbReference>
<dbReference type="AlphaFoldDB" id="A0A916DWV7"/>
<dbReference type="InterPro" id="IPR009057">
    <property type="entry name" value="Homeodomain-like_sf"/>
</dbReference>
<gene>
    <name evidence="5" type="ORF">AsAng_0060210</name>
</gene>
<dbReference type="SMART" id="SM00871">
    <property type="entry name" value="AraC_E_bind"/>
    <property type="match status" value="1"/>
</dbReference>
<dbReference type="PRINTS" id="PR00032">
    <property type="entry name" value="HTHARAC"/>
</dbReference>
<dbReference type="Gene3D" id="1.10.10.60">
    <property type="entry name" value="Homeodomain-like"/>
    <property type="match status" value="2"/>
</dbReference>
<dbReference type="InterPro" id="IPR020449">
    <property type="entry name" value="Tscrpt_reg_AraC-type_HTH"/>
</dbReference>
<keyword evidence="2" id="KW-0238">DNA-binding</keyword>
<dbReference type="GO" id="GO:0043565">
    <property type="term" value="F:sequence-specific DNA binding"/>
    <property type="evidence" value="ECO:0007669"/>
    <property type="project" value="InterPro"/>
</dbReference>
<dbReference type="KEGG" id="aup:AsAng_0060210"/>
<evidence type="ECO:0000259" key="4">
    <source>
        <dbReference type="PROSITE" id="PS01124"/>
    </source>
</evidence>
<dbReference type="InterPro" id="IPR010499">
    <property type="entry name" value="AraC_E-bd"/>
</dbReference>
<dbReference type="PANTHER" id="PTHR40055">
    <property type="entry name" value="TRANSCRIPTIONAL REGULATOR YGIV-RELATED"/>
    <property type="match status" value="1"/>
</dbReference>
<protein>
    <submittedName>
        <fullName evidence="5">AraC family transcriptional regulator</fullName>
    </submittedName>
</protein>
<keyword evidence="3" id="KW-0804">Transcription</keyword>
<reference evidence="5" key="1">
    <citation type="submission" date="2022-09" db="EMBL/GenBank/DDBJ databases">
        <title>Aureispira anguillicida sp. nov., isolated from Leptocephalus of Japanese eel Anguilla japonica.</title>
        <authorList>
            <person name="Yuasa K."/>
            <person name="Mekata T."/>
            <person name="Ikunari K."/>
        </authorList>
    </citation>
    <scope>NUCLEOTIDE SEQUENCE</scope>
    <source>
        <strain evidence="5">EL160426</strain>
    </source>
</reference>
<evidence type="ECO:0000256" key="3">
    <source>
        <dbReference type="ARBA" id="ARBA00023163"/>
    </source>
</evidence>
<dbReference type="PROSITE" id="PS00041">
    <property type="entry name" value="HTH_ARAC_FAMILY_1"/>
    <property type="match status" value="1"/>
</dbReference>
<dbReference type="Pfam" id="PF12833">
    <property type="entry name" value="HTH_18"/>
    <property type="match status" value="1"/>
</dbReference>
<dbReference type="SMART" id="SM00342">
    <property type="entry name" value="HTH_ARAC"/>
    <property type="match status" value="1"/>
</dbReference>
<dbReference type="EMBL" id="AP026867">
    <property type="protein sequence ID" value="BDS15237.1"/>
    <property type="molecule type" value="Genomic_DNA"/>
</dbReference>
<evidence type="ECO:0000256" key="2">
    <source>
        <dbReference type="ARBA" id="ARBA00023125"/>
    </source>
</evidence>
<dbReference type="GO" id="GO:0003700">
    <property type="term" value="F:DNA-binding transcription factor activity"/>
    <property type="evidence" value="ECO:0007669"/>
    <property type="project" value="InterPro"/>
</dbReference>
<dbReference type="RefSeq" id="WP_264790407.1">
    <property type="nucleotide sequence ID" value="NZ_AP026867.1"/>
</dbReference>
<dbReference type="InterPro" id="IPR029442">
    <property type="entry name" value="GyrI-like"/>
</dbReference>
<dbReference type="SUPFAM" id="SSF46689">
    <property type="entry name" value="Homeodomain-like"/>
    <property type="match status" value="2"/>
</dbReference>
<proteinExistence type="predicted"/>
<dbReference type="InterPro" id="IPR050908">
    <property type="entry name" value="SmbC-like"/>
</dbReference>
<dbReference type="InterPro" id="IPR018062">
    <property type="entry name" value="HTH_AraC-typ_CS"/>
</dbReference>
<dbReference type="PROSITE" id="PS01124">
    <property type="entry name" value="HTH_ARAC_FAMILY_2"/>
    <property type="match status" value="1"/>
</dbReference>
<dbReference type="Pfam" id="PF06445">
    <property type="entry name" value="GyrI-like"/>
    <property type="match status" value="1"/>
</dbReference>
<accession>A0A916DWV7</accession>
<evidence type="ECO:0000313" key="5">
    <source>
        <dbReference type="EMBL" id="BDS15237.1"/>
    </source>
</evidence>
<organism evidence="5 6">
    <name type="scientific">Aureispira anguillae</name>
    <dbReference type="NCBI Taxonomy" id="2864201"/>
    <lineage>
        <taxon>Bacteria</taxon>
        <taxon>Pseudomonadati</taxon>
        <taxon>Bacteroidota</taxon>
        <taxon>Saprospiria</taxon>
        <taxon>Saprospirales</taxon>
        <taxon>Saprospiraceae</taxon>
        <taxon>Aureispira</taxon>
    </lineage>
</organism>
<dbReference type="Gene3D" id="3.20.80.10">
    <property type="entry name" value="Regulatory factor, effector binding domain"/>
    <property type="match status" value="1"/>
</dbReference>
<evidence type="ECO:0000313" key="6">
    <source>
        <dbReference type="Proteomes" id="UP001060919"/>
    </source>
</evidence>
<dbReference type="InterPro" id="IPR018060">
    <property type="entry name" value="HTH_AraC"/>
</dbReference>
<feature type="domain" description="HTH araC/xylS-type" evidence="4">
    <location>
        <begin position="10"/>
        <end position="109"/>
    </location>
</feature>
<keyword evidence="6" id="KW-1185">Reference proteome</keyword>
<sequence>MNKIYIERIYKAMEFIDLNLDQPLNLAIVSKVALYSPFHFHRLFSSIVGENLNQFILRKRIERAAYQLKIDKSLGISEIAFNNGFNSSSSFSKAFKKYYGISPSYLKKNAQEFSKIKQVNSKNGQKKAQIDQYICNINHHLKFIAMHTKIEIKRMPAIQIAYVTHIGAFDQIGNAYGKLMHWAASKGLMANRTLTCYHDNPEVTDINKIRQSACIELTQAIHASDGVNVRTIEAGKYAVGKFELYFKEFEQAWQAMMIWVSENGFIPNERRACYEIYCNNPKNHPKKKSIIEICVPIKSM</sequence>
<dbReference type="PANTHER" id="PTHR40055:SF1">
    <property type="entry name" value="TRANSCRIPTIONAL REGULATOR YGIV-RELATED"/>
    <property type="match status" value="1"/>
</dbReference>